<dbReference type="InterPro" id="IPR011989">
    <property type="entry name" value="ARM-like"/>
</dbReference>
<evidence type="ECO:0000256" key="1">
    <source>
        <dbReference type="SAM" id="MobiDB-lite"/>
    </source>
</evidence>
<dbReference type="InterPro" id="IPR045065">
    <property type="entry name" value="XPO1/5"/>
</dbReference>
<dbReference type="AlphaFoldDB" id="A0A8T0PCE8"/>
<comment type="caution">
    <text evidence="3">The sequence shown here is derived from an EMBL/GenBank/DDBJ whole genome shotgun (WGS) entry which is preliminary data.</text>
</comment>
<dbReference type="SUPFAM" id="SSF48371">
    <property type="entry name" value="ARM repeat"/>
    <property type="match status" value="1"/>
</dbReference>
<protein>
    <recommendedName>
        <fullName evidence="2">Exportin-5 C-terminal domain-containing protein</fullName>
    </recommendedName>
</protein>
<evidence type="ECO:0000313" key="4">
    <source>
        <dbReference type="Proteomes" id="UP000823388"/>
    </source>
</evidence>
<dbReference type="GO" id="GO:0006611">
    <property type="term" value="P:protein export from nucleus"/>
    <property type="evidence" value="ECO:0007669"/>
    <property type="project" value="InterPro"/>
</dbReference>
<dbReference type="InterPro" id="IPR016024">
    <property type="entry name" value="ARM-type_fold"/>
</dbReference>
<evidence type="ECO:0000259" key="2">
    <source>
        <dbReference type="Pfam" id="PF19273"/>
    </source>
</evidence>
<dbReference type="Pfam" id="PF19273">
    <property type="entry name" value="Exportin-5"/>
    <property type="match status" value="1"/>
</dbReference>
<keyword evidence="4" id="KW-1185">Reference proteome</keyword>
<dbReference type="GO" id="GO:0000055">
    <property type="term" value="P:ribosomal large subunit export from nucleus"/>
    <property type="evidence" value="ECO:0007669"/>
    <property type="project" value="TreeGrafter"/>
</dbReference>
<accession>A0A8T0PCE8</accession>
<dbReference type="EMBL" id="CM029052">
    <property type="protein sequence ID" value="KAG2557832.1"/>
    <property type="molecule type" value="Genomic_DNA"/>
</dbReference>
<reference evidence="3" key="1">
    <citation type="submission" date="2020-05" db="EMBL/GenBank/DDBJ databases">
        <title>WGS assembly of Panicum virgatum.</title>
        <authorList>
            <person name="Lovell J.T."/>
            <person name="Jenkins J."/>
            <person name="Shu S."/>
            <person name="Juenger T.E."/>
            <person name="Schmutz J."/>
        </authorList>
    </citation>
    <scope>NUCLEOTIDE SEQUENCE</scope>
    <source>
        <strain evidence="3">AP13</strain>
    </source>
</reference>
<sequence length="1203" mass="137956">MDGAASPQASAEAGGAADLDPRRPAAAAVEEGQGYVDSLLRVSLQLLRKGLPYEIRRQGLKLMLHLLRYRWDELHISRAVDGTSLPADMKDLFSLPHITEEDVLAFVGSNITAYSVEQKHAREEGNQDGGATQPSSGSYIMPSTPSTYMTSGLHPWAQKNVESLGLSVALSYFHDLPTRQPSFSSCSAPSFARSNDISCTTNHKKLDDNLILCPRLYCTSFPLHGSVPISWLRLGTKFPNGNAAKSLNLNPEHEINTGVTEGATEFVDDRNPGIEGTMSGYQEKGQLLLVEHNILSEAFVNVTSFPWVQDMEYLLTNILCTLNEIWNQSDWEDKYMHSIYCLSGLLDNYQFRRTVCSLVKSFEKLLGNRILESAGFREEPSVSADYVYSSTLPKLMLPLILRILNCIQMLWSEPISYDLSRLTAKKIKFLLENGKLPDSDEADMLQNSETWSQKIRESGYNVIRLCASVKGAFYGLLDRPSIINVLAENVSSMEFNHLGKLIELVFIPLVKNCPRDCWDEWMVGLLEPVFSYCEEILYYAWFTFLHGGRAIVRPYLGNPSGPEEIVSQYEKEILLKFTRSISDLLGVLASERLNSGLSLLSYRLKTSTMADIQDLKSISSNSIIGYLLLHNCFRRLSMYLFGCLADYQAAENALPFCYSLIHIAKATNNERLNQFVLDEMLPTIILLLGVDVKSAISQLSSSLNSTTQEVARNNVTCLCREIYEVYMDNQVISGEGLSDHFKDWLAKELEYIRMRASHAVPEDFPKDDVWNWELNEEFERYLPTYMKMLEEVDAMDDCLEDDYLDEEILFEKLRPEFKSGYGIDSCRHPYLYTMTCMFQRKIPVVCSQKHIKFLSQCLNRLITLKPYVKRTDSLGSILKRLREIREPQYDMWQSDPASAVNIFRGSILYYWEPQFHPLIREGHKKLLKTIACQLALADDSVPFKPLEPHPGDFLEHLRPYACMYIKRKKKEFEYSRIEGQVGLHEEFDNYLATGKLDHRINEFSCPKDDFEFAANDSVNIRFSKLNRDLIAMSFERRAKFVEWEDQMSLYSKCLASVLENDEMKVELGNLMKMLKEAGFFNVDDDREDWDNKFFSESIDQFNKMVFPGQCVDKCLVIRGIMDYEKISHMMDVDWQDAFKMVVSNRNKLWKENLRQFWMTTRHYKHDYYDILAQPLQQVFLKGGVPKPSTFKLFCSCNCCSCAN</sequence>
<dbReference type="GO" id="GO:0005049">
    <property type="term" value="F:nuclear export signal receptor activity"/>
    <property type="evidence" value="ECO:0007669"/>
    <property type="project" value="InterPro"/>
</dbReference>
<feature type="region of interest" description="Disordered" evidence="1">
    <location>
        <begin position="1"/>
        <end position="23"/>
    </location>
</feature>
<dbReference type="Proteomes" id="UP000823388">
    <property type="component" value="Chromosome 8N"/>
</dbReference>
<gene>
    <name evidence="3" type="ORF">PVAP13_8NG172401</name>
</gene>
<dbReference type="Gene3D" id="1.25.10.10">
    <property type="entry name" value="Leucine-rich Repeat Variant"/>
    <property type="match status" value="1"/>
</dbReference>
<dbReference type="GO" id="GO:0005634">
    <property type="term" value="C:nucleus"/>
    <property type="evidence" value="ECO:0007669"/>
    <property type="project" value="TreeGrafter"/>
</dbReference>
<feature type="domain" description="Exportin-5 C-terminal" evidence="2">
    <location>
        <begin position="272"/>
        <end position="691"/>
    </location>
</feature>
<dbReference type="InterPro" id="IPR045478">
    <property type="entry name" value="Exportin-5_C"/>
</dbReference>
<name>A0A8T0PCE8_PANVG</name>
<evidence type="ECO:0000313" key="3">
    <source>
        <dbReference type="EMBL" id="KAG2557832.1"/>
    </source>
</evidence>
<dbReference type="GO" id="GO:0005737">
    <property type="term" value="C:cytoplasm"/>
    <property type="evidence" value="ECO:0007669"/>
    <property type="project" value="TreeGrafter"/>
</dbReference>
<dbReference type="GO" id="GO:0000056">
    <property type="term" value="P:ribosomal small subunit export from nucleus"/>
    <property type="evidence" value="ECO:0007669"/>
    <property type="project" value="TreeGrafter"/>
</dbReference>
<dbReference type="PANTHER" id="PTHR11223:SF6">
    <property type="entry name" value="EXPORTIN-5 C-TERMINAL DOMAIN-CONTAINING PROTEIN"/>
    <property type="match status" value="1"/>
</dbReference>
<proteinExistence type="predicted"/>
<dbReference type="PANTHER" id="PTHR11223">
    <property type="entry name" value="EXPORTIN 1/5"/>
    <property type="match status" value="1"/>
</dbReference>
<organism evidence="3 4">
    <name type="scientific">Panicum virgatum</name>
    <name type="common">Blackwell switchgrass</name>
    <dbReference type="NCBI Taxonomy" id="38727"/>
    <lineage>
        <taxon>Eukaryota</taxon>
        <taxon>Viridiplantae</taxon>
        <taxon>Streptophyta</taxon>
        <taxon>Embryophyta</taxon>
        <taxon>Tracheophyta</taxon>
        <taxon>Spermatophyta</taxon>
        <taxon>Magnoliopsida</taxon>
        <taxon>Liliopsida</taxon>
        <taxon>Poales</taxon>
        <taxon>Poaceae</taxon>
        <taxon>PACMAD clade</taxon>
        <taxon>Panicoideae</taxon>
        <taxon>Panicodae</taxon>
        <taxon>Paniceae</taxon>
        <taxon>Panicinae</taxon>
        <taxon>Panicum</taxon>
        <taxon>Panicum sect. Hiantes</taxon>
    </lineage>
</organism>